<protein>
    <submittedName>
        <fullName evidence="3">DUF4271 domain-containing protein</fullName>
    </submittedName>
</protein>
<dbReference type="Proteomes" id="UP001357452">
    <property type="component" value="Unassembled WGS sequence"/>
</dbReference>
<keyword evidence="4" id="KW-1185">Reference proteome</keyword>
<feature type="transmembrane region" description="Helical" evidence="2">
    <location>
        <begin position="218"/>
        <end position="240"/>
    </location>
</feature>
<gene>
    <name evidence="3" type="ORF">V2H41_11090</name>
</gene>
<sequence>MRRLVFIIFFCFISGIIWGQNTDSARKPSSLAKDDSVNPRRESRDTVPQSITTPQRTQQNAQRSAQDSTAATSRKPSNAPLQTTSQKDSSVKEPSIATTTTASKQQTIPDSIQPTVSVVHPISPLTPKEHLELTQRILGKHPFFNFAAKAAPPPYTPKVNPPGKEYYFYTLAALLLIFAILKTGFDKYYSNLIQLFFKRSLKQRQIKQQLIQNSLPSLLFNLFFIIAAGFYLTLIVHTFAPSITYPFWKILAGSCIILGGVYLAKFLFLKFMGWVFQITSLTDNYIFLIFLINKILILVILPLTLIIALSDKGLATIGWTLSWVLIGGLILYRYISALNLIRKEKAISFFHFLIYVAALEIVPTMVLYKGILSILK</sequence>
<name>A0ABU7RIN7_9BACT</name>
<reference evidence="3 4" key="1">
    <citation type="submission" date="2024-01" db="EMBL/GenBank/DDBJ databases">
        <title>Niabella digestum sp. nov., isolated from waste digestion system.</title>
        <authorList>
            <person name="Zhang L."/>
        </authorList>
    </citation>
    <scope>NUCLEOTIDE SEQUENCE [LARGE SCALE GENOMIC DNA]</scope>
    <source>
        <strain evidence="3 4">A18</strain>
    </source>
</reference>
<feature type="transmembrane region" description="Helical" evidence="2">
    <location>
        <begin position="246"/>
        <end position="264"/>
    </location>
</feature>
<evidence type="ECO:0000313" key="3">
    <source>
        <dbReference type="EMBL" id="MEE6187816.1"/>
    </source>
</evidence>
<dbReference type="Pfam" id="PF14093">
    <property type="entry name" value="DUF4271"/>
    <property type="match status" value="1"/>
</dbReference>
<accession>A0ABU7RIN7</accession>
<feature type="transmembrane region" description="Helical" evidence="2">
    <location>
        <begin position="285"/>
        <end position="308"/>
    </location>
</feature>
<feature type="compositionally biased region" description="Basic and acidic residues" evidence="1">
    <location>
        <begin position="32"/>
        <end position="45"/>
    </location>
</feature>
<dbReference type="InterPro" id="IPR025367">
    <property type="entry name" value="DUF4271"/>
</dbReference>
<organism evidence="3 4">
    <name type="scientific">Niabella digestorum</name>
    <dbReference type="NCBI Taxonomy" id="3117701"/>
    <lineage>
        <taxon>Bacteria</taxon>
        <taxon>Pseudomonadati</taxon>
        <taxon>Bacteroidota</taxon>
        <taxon>Chitinophagia</taxon>
        <taxon>Chitinophagales</taxon>
        <taxon>Chitinophagaceae</taxon>
        <taxon>Niabella</taxon>
    </lineage>
</organism>
<feature type="transmembrane region" description="Helical" evidence="2">
    <location>
        <begin position="314"/>
        <end position="335"/>
    </location>
</feature>
<proteinExistence type="predicted"/>
<feature type="compositionally biased region" description="Polar residues" evidence="1">
    <location>
        <begin position="46"/>
        <end position="88"/>
    </location>
</feature>
<feature type="transmembrane region" description="Helical" evidence="2">
    <location>
        <begin position="347"/>
        <end position="368"/>
    </location>
</feature>
<dbReference type="EMBL" id="JAZGLY010000006">
    <property type="protein sequence ID" value="MEE6187816.1"/>
    <property type="molecule type" value="Genomic_DNA"/>
</dbReference>
<evidence type="ECO:0000256" key="1">
    <source>
        <dbReference type="SAM" id="MobiDB-lite"/>
    </source>
</evidence>
<comment type="caution">
    <text evidence="3">The sequence shown here is derived from an EMBL/GenBank/DDBJ whole genome shotgun (WGS) entry which is preliminary data.</text>
</comment>
<evidence type="ECO:0000313" key="4">
    <source>
        <dbReference type="Proteomes" id="UP001357452"/>
    </source>
</evidence>
<evidence type="ECO:0000256" key="2">
    <source>
        <dbReference type="SAM" id="Phobius"/>
    </source>
</evidence>
<dbReference type="RefSeq" id="WP_330975223.1">
    <property type="nucleotide sequence ID" value="NZ_JAZGLY010000006.1"/>
</dbReference>
<keyword evidence="2" id="KW-1133">Transmembrane helix</keyword>
<feature type="region of interest" description="Disordered" evidence="1">
    <location>
        <begin position="23"/>
        <end position="111"/>
    </location>
</feature>
<feature type="transmembrane region" description="Helical" evidence="2">
    <location>
        <begin position="166"/>
        <end position="185"/>
    </location>
</feature>
<keyword evidence="2" id="KW-0812">Transmembrane</keyword>
<feature type="compositionally biased region" description="Polar residues" evidence="1">
    <location>
        <begin position="96"/>
        <end position="111"/>
    </location>
</feature>
<keyword evidence="2" id="KW-0472">Membrane</keyword>